<feature type="transmembrane region" description="Helical" evidence="1">
    <location>
        <begin position="109"/>
        <end position="127"/>
    </location>
</feature>
<keyword evidence="1" id="KW-0812">Transmembrane</keyword>
<evidence type="ECO:0000313" key="3">
    <source>
        <dbReference type="Proteomes" id="UP000286931"/>
    </source>
</evidence>
<dbReference type="Proteomes" id="UP000286931">
    <property type="component" value="Unassembled WGS sequence"/>
</dbReference>
<protein>
    <submittedName>
        <fullName evidence="2">Uncharacterized protein</fullName>
    </submittedName>
</protein>
<accession>A0A401Z6D6</accession>
<evidence type="ECO:0000313" key="2">
    <source>
        <dbReference type="EMBL" id="GCE02386.1"/>
    </source>
</evidence>
<evidence type="ECO:0000256" key="1">
    <source>
        <dbReference type="SAM" id="Phobius"/>
    </source>
</evidence>
<name>A0A401Z6D6_9ACTN</name>
<dbReference type="AlphaFoldDB" id="A0A401Z6D6"/>
<gene>
    <name evidence="2" type="ORF">EHYA_10163</name>
</gene>
<comment type="caution">
    <text evidence="2">The sequence shown here is derived from an EMBL/GenBank/DDBJ whole genome shotgun (WGS) entry which is preliminary data.</text>
</comment>
<organism evidence="2 3">
    <name type="scientific">Embleya hyalina</name>
    <dbReference type="NCBI Taxonomy" id="516124"/>
    <lineage>
        <taxon>Bacteria</taxon>
        <taxon>Bacillati</taxon>
        <taxon>Actinomycetota</taxon>
        <taxon>Actinomycetes</taxon>
        <taxon>Kitasatosporales</taxon>
        <taxon>Streptomycetaceae</taxon>
        <taxon>Embleya</taxon>
    </lineage>
</organism>
<keyword evidence="1" id="KW-0472">Membrane</keyword>
<sequence length="190" mass="21554">MMNDTYERHCRLLLRAYPPRYRLAREAELLGTLLDAAPPGATRPSTGEAWDIVRGGLLTRLRDRPPLHHWLAYRLFAKRVPDRYRTWVRDDALGRFHFLRRNLCGHLEGIVLLVLMMVLSGPGLTALTEPELLLPPRTGQWVLLAVLVLGTLNPMYSRRYRTRTLHKHRFAADGTDLLPAPPPPGAPSGS</sequence>
<dbReference type="EMBL" id="BIFH01000063">
    <property type="protein sequence ID" value="GCE02386.1"/>
    <property type="molecule type" value="Genomic_DNA"/>
</dbReference>
<reference evidence="2 3" key="1">
    <citation type="submission" date="2018-12" db="EMBL/GenBank/DDBJ databases">
        <title>Draft genome sequence of Embleya hyalina NBRC 13850T.</title>
        <authorList>
            <person name="Komaki H."/>
            <person name="Hosoyama A."/>
            <person name="Kimura A."/>
            <person name="Ichikawa N."/>
            <person name="Tamura T."/>
        </authorList>
    </citation>
    <scope>NUCLEOTIDE SEQUENCE [LARGE SCALE GENOMIC DNA]</scope>
    <source>
        <strain evidence="2 3">NBRC 13850</strain>
    </source>
</reference>
<proteinExistence type="predicted"/>
<keyword evidence="3" id="KW-1185">Reference proteome</keyword>
<keyword evidence="1" id="KW-1133">Transmembrane helix</keyword>
<dbReference type="RefSeq" id="WP_126643877.1">
    <property type="nucleotide sequence ID" value="NZ_BIFH01000063.1"/>
</dbReference>
<feature type="transmembrane region" description="Helical" evidence="1">
    <location>
        <begin position="139"/>
        <end position="156"/>
    </location>
</feature>
<dbReference type="OrthoDB" id="3528350at2"/>